<keyword evidence="1" id="KW-0732">Signal</keyword>
<reference evidence="2" key="1">
    <citation type="submission" date="2021-02" db="EMBL/GenBank/DDBJ databases">
        <title>Co-localization of colistin and carbapenem -resistance genes on a novel transferable IncHI2 plasmid in Escherichia coli from chicken-origin.</title>
        <authorList>
            <person name="Hoffmann M."/>
            <person name="Balkey M."/>
            <person name="Ronco T."/>
            <person name="Hendriksen R.S."/>
        </authorList>
    </citation>
    <scope>NUCLEOTIDE SEQUENCE</scope>
    <source>
        <strain evidence="2">CFSAN083829</strain>
        <plasmid evidence="2">pCFSAN083829_2</plasmid>
    </source>
</reference>
<organism evidence="2 3">
    <name type="scientific">Escherichia coli</name>
    <dbReference type="NCBI Taxonomy" id="562"/>
    <lineage>
        <taxon>Bacteria</taxon>
        <taxon>Pseudomonadati</taxon>
        <taxon>Pseudomonadota</taxon>
        <taxon>Gammaproteobacteria</taxon>
        <taxon>Enterobacterales</taxon>
        <taxon>Enterobacteriaceae</taxon>
        <taxon>Escherichia</taxon>
    </lineage>
</organism>
<protein>
    <recommendedName>
        <fullName evidence="4">Adhesin</fullName>
    </recommendedName>
</protein>
<evidence type="ECO:0000313" key="3">
    <source>
        <dbReference type="Proteomes" id="UP000663166"/>
    </source>
</evidence>
<accession>A0A895P6S3</accession>
<evidence type="ECO:0000256" key="1">
    <source>
        <dbReference type="SAM" id="SignalP"/>
    </source>
</evidence>
<name>A0A895P6S3_ECOLX</name>
<evidence type="ECO:0000313" key="2">
    <source>
        <dbReference type="EMBL" id="QSA00485.1"/>
    </source>
</evidence>
<geneLocation type="plasmid" evidence="2 3">
    <name>pCFSAN083829_2</name>
</geneLocation>
<sequence>MKKNIISAVIAAAFFAVAGSAMAAPREAVDTATVTTSVLATSAATVSVTANSGSVSVDDITTNGVDVASVDVSASGLYDGPTGADLKLSVDGNHFAGGQYWKMVSGSGESFKVFVKTDWQQNGDNITLRTDGKTSVPTTNIVFSTASGNSTVSPGDYSMPVTLSFNTW</sequence>
<dbReference type="AlphaFoldDB" id="A0A895P6S3"/>
<feature type="chain" id="PRO_5034900746" description="Adhesin" evidence="1">
    <location>
        <begin position="24"/>
        <end position="168"/>
    </location>
</feature>
<keyword evidence="2" id="KW-0614">Plasmid</keyword>
<dbReference type="Proteomes" id="UP000663166">
    <property type="component" value="Plasmid pCFSAN083829_2"/>
</dbReference>
<feature type="signal peptide" evidence="1">
    <location>
        <begin position="1"/>
        <end position="23"/>
    </location>
</feature>
<gene>
    <name evidence="2" type="ORF">JNP96_29800</name>
</gene>
<dbReference type="EMBL" id="CP070395">
    <property type="protein sequence ID" value="QSA00485.1"/>
    <property type="molecule type" value="Genomic_DNA"/>
</dbReference>
<proteinExistence type="predicted"/>
<dbReference type="RefSeq" id="WP_240095012.1">
    <property type="nucleotide sequence ID" value="NZ_JAIUQT010000098.1"/>
</dbReference>
<evidence type="ECO:0008006" key="4">
    <source>
        <dbReference type="Google" id="ProtNLM"/>
    </source>
</evidence>